<proteinExistence type="inferred from homology"/>
<protein>
    <submittedName>
        <fullName evidence="4">Short chain type dehydrogenase</fullName>
    </submittedName>
</protein>
<dbReference type="InterPro" id="IPR002347">
    <property type="entry name" value="SDR_fam"/>
</dbReference>
<dbReference type="InterPro" id="IPR020904">
    <property type="entry name" value="Sc_DH/Rdtase_CS"/>
</dbReference>
<accession>A0ABR1KXE4</accession>
<dbReference type="PANTHER" id="PTHR42760">
    <property type="entry name" value="SHORT-CHAIN DEHYDROGENASES/REDUCTASES FAMILY MEMBER"/>
    <property type="match status" value="1"/>
</dbReference>
<keyword evidence="5" id="KW-1185">Reference proteome</keyword>
<name>A0ABR1KXE4_9PEZI</name>
<dbReference type="EMBL" id="JBBPHU010000001">
    <property type="protein sequence ID" value="KAK7523533.1"/>
    <property type="molecule type" value="Genomic_DNA"/>
</dbReference>
<dbReference type="Pfam" id="PF00106">
    <property type="entry name" value="adh_short"/>
    <property type="match status" value="1"/>
</dbReference>
<comment type="similarity">
    <text evidence="1 3">Belongs to the short-chain dehydrogenases/reductases (SDR) family.</text>
</comment>
<dbReference type="PRINTS" id="PR00080">
    <property type="entry name" value="SDRFAMILY"/>
</dbReference>
<dbReference type="InterPro" id="IPR036291">
    <property type="entry name" value="NAD(P)-bd_dom_sf"/>
</dbReference>
<dbReference type="SUPFAM" id="SSF51735">
    <property type="entry name" value="NAD(P)-binding Rossmann-fold domains"/>
    <property type="match status" value="1"/>
</dbReference>
<dbReference type="Gene3D" id="3.40.50.720">
    <property type="entry name" value="NAD(P)-binding Rossmann-like Domain"/>
    <property type="match status" value="1"/>
</dbReference>
<dbReference type="PRINTS" id="PR00081">
    <property type="entry name" value="GDHRDH"/>
</dbReference>
<comment type="caution">
    <text evidence="4">The sequence shown here is derived from an EMBL/GenBank/DDBJ whole genome shotgun (WGS) entry which is preliminary data.</text>
</comment>
<dbReference type="PROSITE" id="PS00061">
    <property type="entry name" value="ADH_SHORT"/>
    <property type="match status" value="1"/>
</dbReference>
<keyword evidence="2" id="KW-0521">NADP</keyword>
<evidence type="ECO:0000256" key="2">
    <source>
        <dbReference type="ARBA" id="ARBA00022857"/>
    </source>
</evidence>
<dbReference type="Proteomes" id="UP001363622">
    <property type="component" value="Unassembled WGS sequence"/>
</dbReference>
<gene>
    <name evidence="4" type="ORF">IWZ03DRAFT_364869</name>
</gene>
<evidence type="ECO:0000313" key="5">
    <source>
        <dbReference type="Proteomes" id="UP001363622"/>
    </source>
</evidence>
<sequence length="303" mass="32411">MSPPTTTQPWPNPRPLLPGKLAVVTGSSRGIGRAIALTYAYEGAAVVCADVSPAPHPRADAEYRYLLDDVAAAGSADLLPTHETIAKVGANALFVETDVGVEKSVEALVERAVAWADEIGLGRRIDIFVNNAGVAPEGNDPRPVWELNFERMWEPTMKINANGVVLGTKHAAKQMISQEPSQNGDRGSIVNLASIYGVTGTSLQISYNASKHAVVAITKTAALDLAEHRVHVNAICPGYVDTRMLDPLFVENDETRAQISKKHPFRGLGKPSDFTRLAVYLGSDDNTWMTGTAIPVDGGFTAN</sequence>
<dbReference type="CDD" id="cd05233">
    <property type="entry name" value="SDR_c"/>
    <property type="match status" value="1"/>
</dbReference>
<evidence type="ECO:0000256" key="1">
    <source>
        <dbReference type="ARBA" id="ARBA00006484"/>
    </source>
</evidence>
<organism evidence="4 5">
    <name type="scientific">Phyllosticta citriasiana</name>
    <dbReference type="NCBI Taxonomy" id="595635"/>
    <lineage>
        <taxon>Eukaryota</taxon>
        <taxon>Fungi</taxon>
        <taxon>Dikarya</taxon>
        <taxon>Ascomycota</taxon>
        <taxon>Pezizomycotina</taxon>
        <taxon>Dothideomycetes</taxon>
        <taxon>Dothideomycetes incertae sedis</taxon>
        <taxon>Botryosphaeriales</taxon>
        <taxon>Phyllostictaceae</taxon>
        <taxon>Phyllosticta</taxon>
    </lineage>
</organism>
<dbReference type="PANTHER" id="PTHR42760:SF124">
    <property type="entry name" value="SHORT-CHAIN DEHYDROGENASE_REDUCTASE"/>
    <property type="match status" value="1"/>
</dbReference>
<reference evidence="4 5" key="1">
    <citation type="submission" date="2024-04" db="EMBL/GenBank/DDBJ databases">
        <title>Phyllosticta paracitricarpa is synonymous to the EU quarantine fungus P. citricarpa based on phylogenomic analyses.</title>
        <authorList>
            <consortium name="Lawrence Berkeley National Laboratory"/>
            <person name="Van Ingen-Buijs V.A."/>
            <person name="Van Westerhoven A.C."/>
            <person name="Haridas S."/>
            <person name="Skiadas P."/>
            <person name="Martin F."/>
            <person name="Groenewald J.Z."/>
            <person name="Crous P.W."/>
            <person name="Seidl M.F."/>
        </authorList>
    </citation>
    <scope>NUCLEOTIDE SEQUENCE [LARGE SCALE GENOMIC DNA]</scope>
    <source>
        <strain evidence="4 5">CBS 123371</strain>
    </source>
</reference>
<evidence type="ECO:0000313" key="4">
    <source>
        <dbReference type="EMBL" id="KAK7523533.1"/>
    </source>
</evidence>
<evidence type="ECO:0000256" key="3">
    <source>
        <dbReference type="RuleBase" id="RU000363"/>
    </source>
</evidence>
<dbReference type="Pfam" id="PF13561">
    <property type="entry name" value="adh_short_C2"/>
    <property type="match status" value="1"/>
</dbReference>